<dbReference type="Proteomes" id="UP001254257">
    <property type="component" value="Unassembled WGS sequence"/>
</dbReference>
<evidence type="ECO:0000313" key="2">
    <source>
        <dbReference type="EMBL" id="MDU0339644.1"/>
    </source>
</evidence>
<sequence length="321" mass="35410">MPPKAYLRSAALALALMTPGLMALAPASALAQGAAAPAATPAGDAGLQAAISKSNAYTALMNRTLRANQSWERYASWVDMKKGPTGKERYITYGLYSLYDVNSEIAAAEQATVREPALPEIDQTIRRYIAAYQALAPLITRAERYYERKDYRDDGAAEGRKLHEQMVPAAKAFLQERATLDQQMRVFKRDLDAKELAAVEAREGKSARWQVRNIMINARAIVDLMPSNESPIVDLKAFDVAVAGYAAAVREMDNFKEREPKGVPFIESQASSWLGKVRDFREKLGKSKGDVRKGAANDANWLITNYNTMVSLADTAVRMAR</sequence>
<reference evidence="2 3" key="1">
    <citation type="submission" date="2023-09" db="EMBL/GenBank/DDBJ databases">
        <title>Whole genome shotgun sequencing (WGS) of Bosea sp. ZW T0_25, isolated from stored onions (Allium cepa).</title>
        <authorList>
            <person name="Stoll D.A."/>
            <person name="Huch M."/>
        </authorList>
    </citation>
    <scope>NUCLEOTIDE SEQUENCE [LARGE SCALE GENOMIC DNA]</scope>
    <source>
        <strain evidence="2 3">ZW T0_25</strain>
    </source>
</reference>
<dbReference type="EMBL" id="JAWDID010000007">
    <property type="protein sequence ID" value="MDU0339644.1"/>
    <property type="molecule type" value="Genomic_DNA"/>
</dbReference>
<evidence type="ECO:0000256" key="1">
    <source>
        <dbReference type="SAM" id="SignalP"/>
    </source>
</evidence>
<dbReference type="RefSeq" id="WP_316017539.1">
    <property type="nucleotide sequence ID" value="NZ_JAWDID010000007.1"/>
</dbReference>
<feature type="signal peptide" evidence="1">
    <location>
        <begin position="1"/>
        <end position="31"/>
    </location>
</feature>
<keyword evidence="3" id="KW-1185">Reference proteome</keyword>
<organism evidence="2 3">
    <name type="scientific">Bosea rubneri</name>
    <dbReference type="NCBI Taxonomy" id="3075434"/>
    <lineage>
        <taxon>Bacteria</taxon>
        <taxon>Pseudomonadati</taxon>
        <taxon>Pseudomonadota</taxon>
        <taxon>Alphaproteobacteria</taxon>
        <taxon>Hyphomicrobiales</taxon>
        <taxon>Boseaceae</taxon>
        <taxon>Bosea</taxon>
    </lineage>
</organism>
<proteinExistence type="predicted"/>
<gene>
    <name evidence="2" type="ORF">RKE40_07120</name>
</gene>
<evidence type="ECO:0000313" key="3">
    <source>
        <dbReference type="Proteomes" id="UP001254257"/>
    </source>
</evidence>
<keyword evidence="1" id="KW-0732">Signal</keyword>
<dbReference type="InterPro" id="IPR024291">
    <property type="entry name" value="DUF3829"/>
</dbReference>
<name>A0ABU3S4D7_9HYPH</name>
<feature type="chain" id="PRO_5045292324" evidence="1">
    <location>
        <begin position="32"/>
        <end position="321"/>
    </location>
</feature>
<accession>A0ABU3S4D7</accession>
<comment type="caution">
    <text evidence="2">The sequence shown here is derived from an EMBL/GenBank/DDBJ whole genome shotgun (WGS) entry which is preliminary data.</text>
</comment>
<dbReference type="Pfam" id="PF12889">
    <property type="entry name" value="DUF3829"/>
    <property type="match status" value="1"/>
</dbReference>
<protein>
    <submittedName>
        <fullName evidence="2">YiiG family protein</fullName>
    </submittedName>
</protein>